<dbReference type="Proteomes" id="UP001287356">
    <property type="component" value="Unassembled WGS sequence"/>
</dbReference>
<feature type="domain" description="Heterokaryon incompatibility" evidence="1">
    <location>
        <begin position="226"/>
        <end position="388"/>
    </location>
</feature>
<evidence type="ECO:0000313" key="3">
    <source>
        <dbReference type="Proteomes" id="UP001287356"/>
    </source>
</evidence>
<reference evidence="2" key="1">
    <citation type="journal article" date="2023" name="Mol. Phylogenet. Evol.">
        <title>Genome-scale phylogeny and comparative genomics of the fungal order Sordariales.</title>
        <authorList>
            <person name="Hensen N."/>
            <person name="Bonometti L."/>
            <person name="Westerberg I."/>
            <person name="Brannstrom I.O."/>
            <person name="Guillou S."/>
            <person name="Cros-Aarteil S."/>
            <person name="Calhoun S."/>
            <person name="Haridas S."/>
            <person name="Kuo A."/>
            <person name="Mondo S."/>
            <person name="Pangilinan J."/>
            <person name="Riley R."/>
            <person name="LaButti K."/>
            <person name="Andreopoulos B."/>
            <person name="Lipzen A."/>
            <person name="Chen C."/>
            <person name="Yan M."/>
            <person name="Daum C."/>
            <person name="Ng V."/>
            <person name="Clum A."/>
            <person name="Steindorff A."/>
            <person name="Ohm R.A."/>
            <person name="Martin F."/>
            <person name="Silar P."/>
            <person name="Natvig D.O."/>
            <person name="Lalanne C."/>
            <person name="Gautier V."/>
            <person name="Ament-Velasquez S.L."/>
            <person name="Kruys A."/>
            <person name="Hutchinson M.I."/>
            <person name="Powell A.J."/>
            <person name="Barry K."/>
            <person name="Miller A.N."/>
            <person name="Grigoriev I.V."/>
            <person name="Debuchy R."/>
            <person name="Gladieux P."/>
            <person name="Hiltunen Thoren M."/>
            <person name="Johannesson H."/>
        </authorList>
    </citation>
    <scope>NUCLEOTIDE SEQUENCE</scope>
    <source>
        <strain evidence="2">CBS 958.72</strain>
    </source>
</reference>
<evidence type="ECO:0000259" key="1">
    <source>
        <dbReference type="Pfam" id="PF06985"/>
    </source>
</evidence>
<accession>A0AAE0NDC4</accession>
<organism evidence="2 3">
    <name type="scientific">Lasiosphaeria ovina</name>
    <dbReference type="NCBI Taxonomy" id="92902"/>
    <lineage>
        <taxon>Eukaryota</taxon>
        <taxon>Fungi</taxon>
        <taxon>Dikarya</taxon>
        <taxon>Ascomycota</taxon>
        <taxon>Pezizomycotina</taxon>
        <taxon>Sordariomycetes</taxon>
        <taxon>Sordariomycetidae</taxon>
        <taxon>Sordariales</taxon>
        <taxon>Lasiosphaeriaceae</taxon>
        <taxon>Lasiosphaeria</taxon>
    </lineage>
</organism>
<protein>
    <submittedName>
        <fullName evidence="2">Heterokaryon incompatibility protein-domain-containing protein</fullName>
    </submittedName>
</protein>
<dbReference type="PANTHER" id="PTHR33112:SF16">
    <property type="entry name" value="HETEROKARYON INCOMPATIBILITY DOMAIN-CONTAINING PROTEIN"/>
    <property type="match status" value="1"/>
</dbReference>
<keyword evidence="3" id="KW-1185">Reference proteome</keyword>
<dbReference type="PANTHER" id="PTHR33112">
    <property type="entry name" value="DOMAIN PROTEIN, PUTATIVE-RELATED"/>
    <property type="match status" value="1"/>
</dbReference>
<comment type="caution">
    <text evidence="2">The sequence shown here is derived from an EMBL/GenBank/DDBJ whole genome shotgun (WGS) entry which is preliminary data.</text>
</comment>
<reference evidence="2" key="2">
    <citation type="submission" date="2023-06" db="EMBL/GenBank/DDBJ databases">
        <authorList>
            <consortium name="Lawrence Berkeley National Laboratory"/>
            <person name="Haridas S."/>
            <person name="Hensen N."/>
            <person name="Bonometti L."/>
            <person name="Westerberg I."/>
            <person name="Brannstrom I.O."/>
            <person name="Guillou S."/>
            <person name="Cros-Aarteil S."/>
            <person name="Calhoun S."/>
            <person name="Kuo A."/>
            <person name="Mondo S."/>
            <person name="Pangilinan J."/>
            <person name="Riley R."/>
            <person name="Labutti K."/>
            <person name="Andreopoulos B."/>
            <person name="Lipzen A."/>
            <person name="Chen C."/>
            <person name="Yanf M."/>
            <person name="Daum C."/>
            <person name="Ng V."/>
            <person name="Clum A."/>
            <person name="Steindorff A."/>
            <person name="Ohm R."/>
            <person name="Martin F."/>
            <person name="Silar P."/>
            <person name="Natvig D."/>
            <person name="Lalanne C."/>
            <person name="Gautier V."/>
            <person name="Ament-Velasquez S.L."/>
            <person name="Kruys A."/>
            <person name="Hutchinson M.I."/>
            <person name="Powell A.J."/>
            <person name="Barry K."/>
            <person name="Miller A.N."/>
            <person name="Grigoriev I.V."/>
            <person name="Debuchy R."/>
            <person name="Gladieux P."/>
            <person name="Thoren M.H."/>
            <person name="Johannesson H."/>
        </authorList>
    </citation>
    <scope>NUCLEOTIDE SEQUENCE</scope>
    <source>
        <strain evidence="2">CBS 958.72</strain>
    </source>
</reference>
<evidence type="ECO:0000313" key="2">
    <source>
        <dbReference type="EMBL" id="KAK3379350.1"/>
    </source>
</evidence>
<dbReference type="InterPro" id="IPR010730">
    <property type="entry name" value="HET"/>
</dbReference>
<name>A0AAE0NDC4_9PEZI</name>
<dbReference type="EMBL" id="JAULSN010000002">
    <property type="protein sequence ID" value="KAK3379350.1"/>
    <property type="molecule type" value="Genomic_DNA"/>
</dbReference>
<proteinExistence type="predicted"/>
<dbReference type="Pfam" id="PF06985">
    <property type="entry name" value="HET"/>
    <property type="match status" value="1"/>
</dbReference>
<sequence length="818" mass="88043">MEKPAAAAAPCVSGLWHGWDTKAGACVPVERLVDCAAAGACCPPCRMLQGVVDHLRPGWLSGGDDSDSGARAIVIKRRERWLFNSNMALLGGTEAFRLVEGGGSSCAGRPVAELQLYQSITDDEKLLALDYALDPFERLLFGETLDIAPDSGADDAFARAAKWLGHCVANHESCARVPGGSGGAPFMPSRLLRIDGTASSTGTSTAQAASGTVTLVETAAAAAVPYVALSYCWGPYTADIRTTVAANLREHMHGIAVAALPRTVQDAILVAARLGVSYIWVDALCIVQDDAADWTREAATMVDVYAHSHFTISAKGPDSCHQGFLGPQLFGAPEWQRPVPVDAVPSAVISGGGARPNQKIMVRDGRVDHADSAARRFALDTRGWCLQETVLPRRRLVYDGCEMSWHCLERALCECGHLDEDVSLAGGEEGGDTQQRLFRSVADRQVANLLRTDDGQRKTVAADSDYHYQWTDMVTQYSRRFLTNSGDKLVAISGLAKTFGRAIEAGKGERGSSESGQVVAVLPGKVVTVPSPPMAVPEGGAGDYVAGMWRRSLVASLAWVVDLHALQATGRRAHARHGGYCAPSWSWASVDGPVMFNLLEMAVSQTQWSDADYIGCDVVVREVACLPADAANVHGALRGGHIVATGPVVAVELAVVPMTYEGKGKGDRDTDLDDFLRLGGVGGRCPCRVRTEGMQSFSVLLDVEQPQHVGYDRRGCWFEGRCLCGDGDGEACRYDRNSRYACLRLLSYRAEARIPGGPEYEVVLFLVLRRVLDESSPLSDVNVDTYERIGLGTWATHYSRQKPFTLFSHGQSKTIRLI</sequence>
<dbReference type="AlphaFoldDB" id="A0AAE0NDC4"/>
<gene>
    <name evidence="2" type="ORF">B0T24DRAFT_716940</name>
</gene>